<keyword evidence="4" id="KW-0456">Lyase</keyword>
<proteinExistence type="predicted"/>
<dbReference type="PANTHER" id="PTHR40599">
    <property type="entry name" value="[CITRATE [PRO-3S]-LYASE] LIGASE"/>
    <property type="match status" value="1"/>
</dbReference>
<gene>
    <name evidence="4" type="ORF">PROVRUST_05288</name>
</gene>
<dbReference type="PANTHER" id="PTHR40599:SF2">
    <property type="entry name" value="[CITRATE [PRO-3S]-LYASE] LIGASE"/>
    <property type="match status" value="1"/>
</dbReference>
<dbReference type="HOGENOM" id="CLU_2524886_0_0_6"/>
<name>D1NZD4_9GAMM</name>
<dbReference type="InterPro" id="IPR013166">
    <property type="entry name" value="Citrate_lyase_ligase_C"/>
</dbReference>
<dbReference type="InterPro" id="IPR005216">
    <property type="entry name" value="Citrate_lyase_ligase"/>
</dbReference>
<dbReference type="Pfam" id="PF08218">
    <property type="entry name" value="Citrate_ly_lig"/>
    <property type="match status" value="1"/>
</dbReference>
<sequence>MRYWLETDEMPFPPIELVEFPRTVIDGTAVSASQVRKLLAKKDLAAIKPIVPPATYQYLQEMLAAQAQSASVRTTSSELAIGEL</sequence>
<dbReference type="STRING" id="500637.PROVRUST_05288"/>
<protein>
    <submittedName>
        <fullName evidence="4">Citrate lyase ligase domain protein</fullName>
    </submittedName>
</protein>
<keyword evidence="5" id="KW-1185">Reference proteome</keyword>
<evidence type="ECO:0000259" key="3">
    <source>
        <dbReference type="SMART" id="SM00764"/>
    </source>
</evidence>
<dbReference type="GO" id="GO:0005524">
    <property type="term" value="F:ATP binding"/>
    <property type="evidence" value="ECO:0007669"/>
    <property type="project" value="UniProtKB-KW"/>
</dbReference>
<dbReference type="GO" id="GO:0016829">
    <property type="term" value="F:lyase activity"/>
    <property type="evidence" value="ECO:0007669"/>
    <property type="project" value="UniProtKB-KW"/>
</dbReference>
<keyword evidence="2" id="KW-0067">ATP-binding</keyword>
<dbReference type="eggNOG" id="COG3053">
    <property type="taxonomic scope" value="Bacteria"/>
</dbReference>
<dbReference type="InterPro" id="IPR014729">
    <property type="entry name" value="Rossmann-like_a/b/a_fold"/>
</dbReference>
<accession>D1NZD4</accession>
<dbReference type="SMART" id="SM00764">
    <property type="entry name" value="Citrate_ly_lig"/>
    <property type="match status" value="1"/>
</dbReference>
<keyword evidence="1" id="KW-0547">Nucleotide-binding</keyword>
<evidence type="ECO:0000313" key="4">
    <source>
        <dbReference type="EMBL" id="EFB73498.1"/>
    </source>
</evidence>
<dbReference type="SUPFAM" id="SSF52374">
    <property type="entry name" value="Nucleotidylyl transferase"/>
    <property type="match status" value="1"/>
</dbReference>
<organism evidence="4 5">
    <name type="scientific">Providencia rustigianii DSM 4541</name>
    <dbReference type="NCBI Taxonomy" id="500637"/>
    <lineage>
        <taxon>Bacteria</taxon>
        <taxon>Pseudomonadati</taxon>
        <taxon>Pseudomonadota</taxon>
        <taxon>Gammaproteobacteria</taxon>
        <taxon>Enterobacterales</taxon>
        <taxon>Morganellaceae</taxon>
        <taxon>Providencia</taxon>
    </lineage>
</organism>
<evidence type="ECO:0000256" key="1">
    <source>
        <dbReference type="ARBA" id="ARBA00022741"/>
    </source>
</evidence>
<dbReference type="Proteomes" id="UP000005512">
    <property type="component" value="Unassembled WGS sequence"/>
</dbReference>
<dbReference type="GO" id="GO:0008771">
    <property type="term" value="F:[citrate (pro-3S)-lyase] ligase activity"/>
    <property type="evidence" value="ECO:0007669"/>
    <property type="project" value="InterPro"/>
</dbReference>
<dbReference type="AlphaFoldDB" id="D1NZD4"/>
<dbReference type="Gene3D" id="3.40.50.620">
    <property type="entry name" value="HUPs"/>
    <property type="match status" value="1"/>
</dbReference>
<feature type="domain" description="Citrate lyase ligase C-terminal" evidence="3">
    <location>
        <begin position="1"/>
        <end position="59"/>
    </location>
</feature>
<evidence type="ECO:0000313" key="5">
    <source>
        <dbReference type="Proteomes" id="UP000005512"/>
    </source>
</evidence>
<dbReference type="EMBL" id="ABXV02000012">
    <property type="protein sequence ID" value="EFB73498.1"/>
    <property type="molecule type" value="Genomic_DNA"/>
</dbReference>
<comment type="caution">
    <text evidence="4">The sequence shown here is derived from an EMBL/GenBank/DDBJ whole genome shotgun (WGS) entry which is preliminary data.</text>
</comment>
<evidence type="ECO:0000256" key="2">
    <source>
        <dbReference type="ARBA" id="ARBA00022840"/>
    </source>
</evidence>
<reference evidence="4" key="1">
    <citation type="submission" date="2009-12" db="EMBL/GenBank/DDBJ databases">
        <authorList>
            <person name="Weinstock G."/>
            <person name="Sodergren E."/>
            <person name="Clifton S."/>
            <person name="Fulton L."/>
            <person name="Fulton B."/>
            <person name="Courtney L."/>
            <person name="Fronick C."/>
            <person name="Harrison M."/>
            <person name="Strong C."/>
            <person name="Farmer C."/>
            <person name="Delahaunty K."/>
            <person name="Markovic C."/>
            <person name="Hall O."/>
            <person name="Minx P."/>
            <person name="Tomlinson C."/>
            <person name="Mitreva M."/>
            <person name="Nelson J."/>
            <person name="Hou S."/>
            <person name="Wollam A."/>
            <person name="Pepin K.H."/>
            <person name="Johnson M."/>
            <person name="Bhonagiri V."/>
            <person name="Nash W.E."/>
            <person name="Warren W."/>
            <person name="Chinwalla A."/>
            <person name="Mardis E.R."/>
            <person name="Wilson R.K."/>
        </authorList>
    </citation>
    <scope>NUCLEOTIDE SEQUENCE [LARGE SCALE GENOMIC DNA]</scope>
    <source>
        <strain evidence="4">DSM 4541</strain>
    </source>
</reference>
<keyword evidence="4" id="KW-0436">Ligase</keyword>